<evidence type="ECO:0000313" key="6">
    <source>
        <dbReference type="Proteomes" id="UP000232323"/>
    </source>
</evidence>
<keyword evidence="1" id="KW-0813">Transport</keyword>
<gene>
    <name evidence="5" type="ORF">CEUSTIGMA_g3993.t1</name>
</gene>
<proteinExistence type="predicted"/>
<dbReference type="EMBL" id="BEGY01000018">
    <property type="protein sequence ID" value="GAX76547.1"/>
    <property type="molecule type" value="Genomic_DNA"/>
</dbReference>
<evidence type="ECO:0008006" key="7">
    <source>
        <dbReference type="Google" id="ProtNLM"/>
    </source>
</evidence>
<dbReference type="Proteomes" id="UP000232323">
    <property type="component" value="Unassembled WGS sequence"/>
</dbReference>
<keyword evidence="6" id="KW-1185">Reference proteome</keyword>
<dbReference type="Pfam" id="PF01152">
    <property type="entry name" value="Bac_globin"/>
    <property type="match status" value="1"/>
</dbReference>
<evidence type="ECO:0000256" key="1">
    <source>
        <dbReference type="ARBA" id="ARBA00022448"/>
    </source>
</evidence>
<evidence type="ECO:0000256" key="2">
    <source>
        <dbReference type="ARBA" id="ARBA00022617"/>
    </source>
</evidence>
<dbReference type="InterPro" id="IPR001486">
    <property type="entry name" value="Hemoglobin_trunc"/>
</dbReference>
<sequence>MDAEAKKLKIKRMNSRVNFVEPDIAANEEEHHTIKRGNDVSMKKIVENLFIKVLNDDQLKTFFKDMDMSNLKLKQSHLMGLVFGGREGLKEEGSNVDLRALHMRLLVEKGLTLAHWDKFTSYFKATLEEIDSIPSETKTVALEWMQSTRQDFKPAEAAEIAAFKAKGKIFMSATIGLAVSLSA</sequence>
<accession>A0A250X0E8</accession>
<organism evidence="5 6">
    <name type="scientific">Chlamydomonas eustigma</name>
    <dbReference type="NCBI Taxonomy" id="1157962"/>
    <lineage>
        <taxon>Eukaryota</taxon>
        <taxon>Viridiplantae</taxon>
        <taxon>Chlorophyta</taxon>
        <taxon>core chlorophytes</taxon>
        <taxon>Chlorophyceae</taxon>
        <taxon>CS clade</taxon>
        <taxon>Chlamydomonadales</taxon>
        <taxon>Chlamydomonadaceae</taxon>
        <taxon>Chlamydomonas</taxon>
    </lineage>
</organism>
<keyword evidence="2" id="KW-0349">Heme</keyword>
<evidence type="ECO:0000256" key="3">
    <source>
        <dbReference type="ARBA" id="ARBA00022723"/>
    </source>
</evidence>
<comment type="caution">
    <text evidence="5">The sequence shown here is derived from an EMBL/GenBank/DDBJ whole genome shotgun (WGS) entry which is preliminary data.</text>
</comment>
<dbReference type="InterPro" id="IPR009050">
    <property type="entry name" value="Globin-like_sf"/>
</dbReference>
<keyword evidence="3" id="KW-0479">Metal-binding</keyword>
<name>A0A250X0E8_9CHLO</name>
<evidence type="ECO:0000313" key="5">
    <source>
        <dbReference type="EMBL" id="GAX76547.1"/>
    </source>
</evidence>
<protein>
    <recommendedName>
        <fullName evidence="7">Globin family profile domain-containing protein</fullName>
    </recommendedName>
</protein>
<keyword evidence="4" id="KW-0408">Iron</keyword>
<reference evidence="5 6" key="1">
    <citation type="submission" date="2017-08" db="EMBL/GenBank/DDBJ databases">
        <title>Acidophilic green algal genome provides insights into adaptation to an acidic environment.</title>
        <authorList>
            <person name="Hirooka S."/>
            <person name="Hirose Y."/>
            <person name="Kanesaki Y."/>
            <person name="Higuchi S."/>
            <person name="Fujiwara T."/>
            <person name="Onuma R."/>
            <person name="Era A."/>
            <person name="Ohbayashi R."/>
            <person name="Uzuka A."/>
            <person name="Nozaki H."/>
            <person name="Yoshikawa H."/>
            <person name="Miyagishima S.Y."/>
        </authorList>
    </citation>
    <scope>NUCLEOTIDE SEQUENCE [LARGE SCALE GENOMIC DNA]</scope>
    <source>
        <strain evidence="5 6">NIES-2499</strain>
    </source>
</reference>
<dbReference type="SUPFAM" id="SSF46458">
    <property type="entry name" value="Globin-like"/>
    <property type="match status" value="1"/>
</dbReference>
<dbReference type="InterPro" id="IPR012292">
    <property type="entry name" value="Globin/Proto"/>
</dbReference>
<dbReference type="OrthoDB" id="549135at2759"/>
<evidence type="ECO:0000256" key="4">
    <source>
        <dbReference type="ARBA" id="ARBA00023004"/>
    </source>
</evidence>
<dbReference type="AlphaFoldDB" id="A0A250X0E8"/>
<dbReference type="GO" id="GO:0020037">
    <property type="term" value="F:heme binding"/>
    <property type="evidence" value="ECO:0007669"/>
    <property type="project" value="InterPro"/>
</dbReference>
<dbReference type="Gene3D" id="1.10.490.10">
    <property type="entry name" value="Globins"/>
    <property type="match status" value="1"/>
</dbReference>
<dbReference type="GO" id="GO:0046872">
    <property type="term" value="F:metal ion binding"/>
    <property type="evidence" value="ECO:0007669"/>
    <property type="project" value="UniProtKB-KW"/>
</dbReference>
<dbReference type="GO" id="GO:0019825">
    <property type="term" value="F:oxygen binding"/>
    <property type="evidence" value="ECO:0007669"/>
    <property type="project" value="InterPro"/>
</dbReference>